<sequence length="31" mass="3566">MFLSGALLLESVKQEGLLFFANIRDKEGFYE</sequence>
<accession>A0A378Y5P7</accession>
<dbReference type="AlphaFoldDB" id="A0A378Y5P7"/>
<dbReference type="EMBL" id="UGSC01000001">
    <property type="protein sequence ID" value="SUA72525.1"/>
    <property type="molecule type" value="Genomic_DNA"/>
</dbReference>
<evidence type="ECO:0000313" key="1">
    <source>
        <dbReference type="EMBL" id="SUA72525.1"/>
    </source>
</evidence>
<reference evidence="1 2" key="1">
    <citation type="submission" date="2018-06" db="EMBL/GenBank/DDBJ databases">
        <authorList>
            <consortium name="Pathogen Informatics"/>
            <person name="Doyle S."/>
        </authorList>
    </citation>
    <scope>NUCLEOTIDE SEQUENCE [LARGE SCALE GENOMIC DNA]</scope>
    <source>
        <strain evidence="1 2">NCTC10343</strain>
    </source>
</reference>
<name>A0A378Y5P7_PAEPO</name>
<evidence type="ECO:0000313" key="2">
    <source>
        <dbReference type="Proteomes" id="UP000254400"/>
    </source>
</evidence>
<protein>
    <submittedName>
        <fullName evidence="1">Uncharacterized protein</fullName>
    </submittedName>
</protein>
<dbReference type="Proteomes" id="UP000254400">
    <property type="component" value="Unassembled WGS sequence"/>
</dbReference>
<gene>
    <name evidence="1" type="ORF">NCTC10343_05485</name>
</gene>
<proteinExistence type="predicted"/>
<organism evidence="1 2">
    <name type="scientific">Paenibacillus polymyxa</name>
    <name type="common">Bacillus polymyxa</name>
    <dbReference type="NCBI Taxonomy" id="1406"/>
    <lineage>
        <taxon>Bacteria</taxon>
        <taxon>Bacillati</taxon>
        <taxon>Bacillota</taxon>
        <taxon>Bacilli</taxon>
        <taxon>Bacillales</taxon>
        <taxon>Paenibacillaceae</taxon>
        <taxon>Paenibacillus</taxon>
    </lineage>
</organism>